<name>A0A8J5EY56_ZINOF</name>
<gene>
    <name evidence="2" type="ORF">ZIOFF_065813</name>
</gene>
<feature type="compositionally biased region" description="Acidic residues" evidence="1">
    <location>
        <begin position="40"/>
        <end position="59"/>
    </location>
</feature>
<feature type="region of interest" description="Disordered" evidence="1">
    <location>
        <begin position="27"/>
        <end position="78"/>
    </location>
</feature>
<feature type="region of interest" description="Disordered" evidence="1">
    <location>
        <begin position="96"/>
        <end position="118"/>
    </location>
</feature>
<protein>
    <submittedName>
        <fullName evidence="2">Uncharacterized protein</fullName>
    </submittedName>
</protein>
<evidence type="ECO:0000313" key="2">
    <source>
        <dbReference type="EMBL" id="KAG6476570.1"/>
    </source>
</evidence>
<organism evidence="2 3">
    <name type="scientific">Zingiber officinale</name>
    <name type="common">Ginger</name>
    <name type="synonym">Amomum zingiber</name>
    <dbReference type="NCBI Taxonomy" id="94328"/>
    <lineage>
        <taxon>Eukaryota</taxon>
        <taxon>Viridiplantae</taxon>
        <taxon>Streptophyta</taxon>
        <taxon>Embryophyta</taxon>
        <taxon>Tracheophyta</taxon>
        <taxon>Spermatophyta</taxon>
        <taxon>Magnoliopsida</taxon>
        <taxon>Liliopsida</taxon>
        <taxon>Zingiberales</taxon>
        <taxon>Zingiberaceae</taxon>
        <taxon>Zingiber</taxon>
    </lineage>
</organism>
<dbReference type="Proteomes" id="UP000734854">
    <property type="component" value="Unassembled WGS sequence"/>
</dbReference>
<keyword evidence="3" id="KW-1185">Reference proteome</keyword>
<proteinExistence type="predicted"/>
<evidence type="ECO:0000256" key="1">
    <source>
        <dbReference type="SAM" id="MobiDB-lite"/>
    </source>
</evidence>
<comment type="caution">
    <text evidence="2">The sequence shown here is derived from an EMBL/GenBank/DDBJ whole genome shotgun (WGS) entry which is preliminary data.</text>
</comment>
<accession>A0A8J5EY56</accession>
<dbReference type="EMBL" id="JACMSC010000018">
    <property type="protein sequence ID" value="KAG6476570.1"/>
    <property type="molecule type" value="Genomic_DNA"/>
</dbReference>
<sequence length="185" mass="19580">MGVRARVLSQQTVHCVDDNEEVMKENDIRDFEGHVGINDAYDDKEESSQEEVSSEEDSSNGESSSEESSSSDDDEIGITNGYQVLSVFTNVLPTEPIPLVSSLSPPPPPRPSLPLPEADSDLHPAQHVANGCTTSNTASVDRQHTSGCADDCVDRAGGYANLHHVASYAGGCADHQHVVGGYAGA</sequence>
<feature type="compositionally biased region" description="Pro residues" evidence="1">
    <location>
        <begin position="104"/>
        <end position="114"/>
    </location>
</feature>
<evidence type="ECO:0000313" key="3">
    <source>
        <dbReference type="Proteomes" id="UP000734854"/>
    </source>
</evidence>
<dbReference type="AlphaFoldDB" id="A0A8J5EY56"/>
<reference evidence="2 3" key="1">
    <citation type="submission" date="2020-08" db="EMBL/GenBank/DDBJ databases">
        <title>Plant Genome Project.</title>
        <authorList>
            <person name="Zhang R.-G."/>
        </authorList>
    </citation>
    <scope>NUCLEOTIDE SEQUENCE [LARGE SCALE GENOMIC DNA]</scope>
    <source>
        <tissue evidence="2">Rhizome</tissue>
    </source>
</reference>